<reference evidence="1 2" key="2">
    <citation type="submission" date="2017-10" db="EMBL/GenBank/DDBJ databases">
        <title>Extensive intraspecific genome diversity in a model arbuscular mycorrhizal fungus.</title>
        <authorList>
            <person name="Chen E.C.H."/>
            <person name="Morin E."/>
            <person name="Baudet D."/>
            <person name="Noel J."/>
            <person name="Ndikumana S."/>
            <person name="Charron P."/>
            <person name="St-Onge C."/>
            <person name="Giorgi J."/>
            <person name="Grigoriev I.V."/>
            <person name="Roux C."/>
            <person name="Martin F.M."/>
            <person name="Corradi N."/>
        </authorList>
    </citation>
    <scope>NUCLEOTIDE SEQUENCE [LARGE SCALE GENOMIC DNA]</scope>
    <source>
        <strain evidence="1 2">C2</strain>
    </source>
</reference>
<dbReference type="InterPro" id="IPR036280">
    <property type="entry name" value="Multihaem_cyt_sf"/>
</dbReference>
<dbReference type="VEuPathDB" id="FungiDB:FUN_023604"/>
<reference evidence="1 2" key="1">
    <citation type="submission" date="2016-04" db="EMBL/GenBank/DDBJ databases">
        <title>Genome analyses suggest a sexual origin of heterokaryosis in a supposedly ancient asexual fungus.</title>
        <authorList>
            <person name="Ropars J."/>
            <person name="Sedzielewska K."/>
            <person name="Noel J."/>
            <person name="Charron P."/>
            <person name="Farinelli L."/>
            <person name="Marton T."/>
            <person name="Kruger M."/>
            <person name="Pelin A."/>
            <person name="Brachmann A."/>
            <person name="Corradi N."/>
        </authorList>
    </citation>
    <scope>NUCLEOTIDE SEQUENCE [LARGE SCALE GENOMIC DNA]</scope>
    <source>
        <strain evidence="1 2">C2</strain>
    </source>
</reference>
<dbReference type="SUPFAM" id="SSF48695">
    <property type="entry name" value="Multiheme cytochromes"/>
    <property type="match status" value="1"/>
</dbReference>
<sequence>MSLVCCTCGGFMSVIIEPFADHSDTFANVFIDWDISLTVCDDPFEQKQVTPSKIKNISIGECIHCHQNKPVKLEECLQCYQQKKTCLAPLGQMNNNEKEQINEKEATLASSEQLNNNDEAPLVLSEQMNNNEKAKNIGECIHCYQEKYIKLGECYKCHQKRSNKFYSNKKECPECKKRITVMNRMINDKICTRCHTKYQRRFDNFNNQVTCKTCNEQNQKGEMYNENGQWFCSLDCMYAKKILDEIGNMKNIDKEKINILVNRFTSTNKNAGSTYNLTSIMIMEKIEVKQNKSNIKNKSSGLGSNIAIKPSSNDPQIRNALCDRDVKTTLHKKGGSLGISGHGIYSTATPWTDVNFGK</sequence>
<organism evidence="1 2">
    <name type="scientific">Rhizophagus irregularis</name>
    <dbReference type="NCBI Taxonomy" id="588596"/>
    <lineage>
        <taxon>Eukaryota</taxon>
        <taxon>Fungi</taxon>
        <taxon>Fungi incertae sedis</taxon>
        <taxon>Mucoromycota</taxon>
        <taxon>Glomeromycotina</taxon>
        <taxon>Glomeromycetes</taxon>
        <taxon>Glomerales</taxon>
        <taxon>Glomeraceae</taxon>
        <taxon>Rhizophagus</taxon>
    </lineage>
</organism>
<dbReference type="AlphaFoldDB" id="A0A2N1NZH5"/>
<dbReference type="EMBL" id="LLXL01000050">
    <property type="protein sequence ID" value="PKK79307.1"/>
    <property type="molecule type" value="Genomic_DNA"/>
</dbReference>
<dbReference type="VEuPathDB" id="FungiDB:RhiirA1_459505"/>
<gene>
    <name evidence="1" type="ORF">RhiirC2_860695</name>
</gene>
<evidence type="ECO:0000313" key="1">
    <source>
        <dbReference type="EMBL" id="PKK79307.1"/>
    </source>
</evidence>
<evidence type="ECO:0000313" key="2">
    <source>
        <dbReference type="Proteomes" id="UP000233469"/>
    </source>
</evidence>
<proteinExistence type="predicted"/>
<name>A0A2N1NZH5_9GLOM</name>
<protein>
    <submittedName>
        <fullName evidence="1">Uncharacterized protein</fullName>
    </submittedName>
</protein>
<comment type="caution">
    <text evidence="1">The sequence shown here is derived from an EMBL/GenBank/DDBJ whole genome shotgun (WGS) entry which is preliminary data.</text>
</comment>
<dbReference type="Proteomes" id="UP000233469">
    <property type="component" value="Unassembled WGS sequence"/>
</dbReference>
<accession>A0A2N1NZH5</accession>
<dbReference type="VEuPathDB" id="FungiDB:RhiirFUN_001723"/>